<protein>
    <recommendedName>
        <fullName evidence="5">Translocation and assembly module TamB C-terminal domain-containing protein</fullName>
    </recommendedName>
</protein>
<organism evidence="6 7">
    <name type="scientific">Sedimenticola thiotaurini</name>
    <dbReference type="NCBI Taxonomy" id="1543721"/>
    <lineage>
        <taxon>Bacteria</taxon>
        <taxon>Pseudomonadati</taxon>
        <taxon>Pseudomonadota</taxon>
        <taxon>Gammaproteobacteria</taxon>
        <taxon>Chromatiales</taxon>
        <taxon>Sedimenticolaceae</taxon>
        <taxon>Sedimenticola</taxon>
    </lineage>
</organism>
<dbReference type="GO" id="GO:0005886">
    <property type="term" value="C:plasma membrane"/>
    <property type="evidence" value="ECO:0007669"/>
    <property type="project" value="InterPro"/>
</dbReference>
<evidence type="ECO:0000256" key="1">
    <source>
        <dbReference type="ARBA" id="ARBA00004167"/>
    </source>
</evidence>
<evidence type="ECO:0000256" key="2">
    <source>
        <dbReference type="ARBA" id="ARBA00022692"/>
    </source>
</evidence>
<evidence type="ECO:0000256" key="4">
    <source>
        <dbReference type="ARBA" id="ARBA00023136"/>
    </source>
</evidence>
<keyword evidence="4" id="KW-0472">Membrane</keyword>
<comment type="caution">
    <text evidence="6">The sequence shown here is derived from an EMBL/GenBank/DDBJ whole genome shotgun (WGS) entry which is preliminary data.</text>
</comment>
<evidence type="ECO:0000256" key="3">
    <source>
        <dbReference type="ARBA" id="ARBA00022989"/>
    </source>
</evidence>
<dbReference type="AlphaFoldDB" id="A0A558D2U3"/>
<accession>A0A558D2U3</accession>
<dbReference type="GO" id="GO:0009306">
    <property type="term" value="P:protein secretion"/>
    <property type="evidence" value="ECO:0007669"/>
    <property type="project" value="InterPro"/>
</dbReference>
<name>A0A558D2U3_9GAMM</name>
<evidence type="ECO:0000259" key="5">
    <source>
        <dbReference type="Pfam" id="PF04357"/>
    </source>
</evidence>
<keyword evidence="2" id="KW-0812">Transmembrane</keyword>
<dbReference type="EMBL" id="VMRY01000034">
    <property type="protein sequence ID" value="TVT55337.1"/>
    <property type="molecule type" value="Genomic_DNA"/>
</dbReference>
<dbReference type="Proteomes" id="UP000317355">
    <property type="component" value="Unassembled WGS sequence"/>
</dbReference>
<proteinExistence type="predicted"/>
<reference evidence="6 7" key="1">
    <citation type="submission" date="2019-07" db="EMBL/GenBank/DDBJ databases">
        <title>The pathways for chlorine oxyanion respiration interact through the shared metabolite chlorate.</title>
        <authorList>
            <person name="Barnum T.P."/>
            <person name="Cheng Y."/>
            <person name="Hill K.A."/>
            <person name="Lucas L.N."/>
            <person name="Carlson H.K."/>
            <person name="Coates J.D."/>
        </authorList>
    </citation>
    <scope>NUCLEOTIDE SEQUENCE [LARGE SCALE GENOMIC DNA]</scope>
    <source>
        <strain evidence="6">BK-3</strain>
    </source>
</reference>
<comment type="subcellular location">
    <subcellularLocation>
        <location evidence="1">Membrane</location>
        <topology evidence="1">Single-pass membrane protein</topology>
    </subcellularLocation>
</comment>
<evidence type="ECO:0000313" key="7">
    <source>
        <dbReference type="Proteomes" id="UP000317355"/>
    </source>
</evidence>
<sequence length="1238" mass="133687">MRRPVLTIIILVLLLLVSSSAWLLTTEDGNQRLLSWTLGDKLQIKSYQGSLLEGLSLTGIAYSDAQLQLTVESLQLHWRPVALFSGLLHIEELKASGIHYTSLGPTQETEIASAPLSLPVAVRLDSMEFTGIQITTGTDVQKIARIALQAKTAEKQITFSEVQLNYADYSASGEGQLELAKDYPFQFNLQWQGEVPELGQASGKGEIKGDINSLTIDHTTQTPFKLSTRGEITLTGPAPSIKLEGDWQQLQWPLQAAKLKSSTGQYQLNGPLSNPQLQSEAVLYFPATNTPPVILKIKSQLSANGLEDLSLTILEQRDGTGPAMSLIVTGAIKLLDSGPELDLKGDWSAARWPLLTEPLTQSPSGQFTLQGPVQQLLLDTMSTLQFPQKHAPNMEARLQGTLSPTGLNAITLEADLLGGNSRVTGQVAWEPTLSWNLSVNGDSLDPAQQWPEWLGKLALTADIKGGENEQGLWLDADLKSLAGTLQQQPLQASGQGHYDQAGLQLQDLKLNSGPNQLSANGTVGDTLNLSYQLNAPDLSAFWPALKGAIAAKGDLTGTPTTPEVNSSLKASGLHYGEQGIEQIEGQLIWKKDKASVQLAGKGLHSGEWSGRSLSLNINGRPDDHRAELALDSQELKLNTTLTGGWQTNHWQGDLSEFAITQPQLGRWTATAPAKLLVGAEEIKLTEICLSQDDARLCAKGDWTPANSHFAGNLSALPLTRILHWLPPEVSVEGAIDGRFQLEGPLTGLKGDVILTLNQGALLLEAAEEQPVRLALQDGLLSLEMTPKENRVELRLKAGEGDVALIANTGPLSTNKPIALSGKLDAQIPDLKPLGLLVPGLSEIRGKLVAEASLGGHLRQPEIQGFMQLTEGSANLPQLGLELKAIQLSARNQGTERLLLEGEMKSGDGPLRLNGDLLLNAEQDWPLSLKLQGENFQVVRLPEAVAYATPELEIALKKNLLTLKGKLLLPKASIELRELPQSAVSLSDDEIIVGRTEQTAKPSPLAIDAEISVEVGDQVQFNGFGLDTRLEGKVDLRSKQGRNQAQGELTLKEGRYKAYGQDLTIDQGRLLFNGPPENPSLDIKATRLSLDRSVTAIVKLTGNLRTPQVQVSSTPTLPEEEALSYLITGQGLSAEGPGKAALLRQAVATKGLEKSQEILDRIATGLGVDEVRIQEGSSLEDTALLLGKYLSPDLYVSYAVGLFDNQGALITRYRLSERLRLEVQSGKGQSMDLIYDVER</sequence>
<dbReference type="PANTHER" id="PTHR36985:SF1">
    <property type="entry name" value="TRANSLOCATION AND ASSEMBLY MODULE SUBUNIT TAMB"/>
    <property type="match status" value="1"/>
</dbReference>
<dbReference type="PANTHER" id="PTHR36985">
    <property type="entry name" value="TRANSLOCATION AND ASSEMBLY MODULE SUBUNIT TAMB"/>
    <property type="match status" value="1"/>
</dbReference>
<feature type="domain" description="Translocation and assembly module TamB C-terminal" evidence="5">
    <location>
        <begin position="904"/>
        <end position="1237"/>
    </location>
</feature>
<dbReference type="Pfam" id="PF04357">
    <property type="entry name" value="TamB"/>
    <property type="match status" value="1"/>
</dbReference>
<gene>
    <name evidence="6" type="ORF">FHK82_08315</name>
</gene>
<evidence type="ECO:0000313" key="6">
    <source>
        <dbReference type="EMBL" id="TVT55337.1"/>
    </source>
</evidence>
<keyword evidence="3" id="KW-1133">Transmembrane helix</keyword>
<dbReference type="InterPro" id="IPR007452">
    <property type="entry name" value="TamB_C"/>
</dbReference>
<dbReference type="GO" id="GO:0097347">
    <property type="term" value="C:TAM protein secretion complex"/>
    <property type="evidence" value="ECO:0007669"/>
    <property type="project" value="TreeGrafter"/>
</dbReference>